<accession>A0A0U9HN13</accession>
<dbReference type="EMBL" id="BCNO01000001">
    <property type="protein sequence ID" value="GAQ94260.1"/>
    <property type="molecule type" value="Genomic_DNA"/>
</dbReference>
<evidence type="ECO:0000313" key="3">
    <source>
        <dbReference type="Proteomes" id="UP000054976"/>
    </source>
</evidence>
<dbReference type="Proteomes" id="UP000054976">
    <property type="component" value="Unassembled WGS sequence"/>
</dbReference>
<name>A0A0U9HN13_9BACT</name>
<dbReference type="OrthoDB" id="9815278at2"/>
<dbReference type="InterPro" id="IPR035205">
    <property type="entry name" value="DUF5320"/>
</dbReference>
<evidence type="ECO:0008006" key="4">
    <source>
        <dbReference type="Google" id="ProtNLM"/>
    </source>
</evidence>
<keyword evidence="1" id="KW-0175">Coiled coil</keyword>
<proteinExistence type="predicted"/>
<evidence type="ECO:0000256" key="1">
    <source>
        <dbReference type="SAM" id="Coils"/>
    </source>
</evidence>
<evidence type="ECO:0000313" key="2">
    <source>
        <dbReference type="EMBL" id="GAQ94260.1"/>
    </source>
</evidence>
<dbReference type="RefSeq" id="WP_082673525.1">
    <property type="nucleotide sequence ID" value="NZ_BCNO01000001.1"/>
</dbReference>
<gene>
    <name evidence="2" type="ORF">TAGGR_1439</name>
</gene>
<dbReference type="AlphaFoldDB" id="A0A0U9HN13"/>
<reference evidence="3" key="1">
    <citation type="submission" date="2016-01" db="EMBL/GenBank/DDBJ databases">
        <title>Draft genome sequence of Thermodesulfovibrio aggregans strain TGE-P1.</title>
        <authorList>
            <person name="Sekiguchi Y."/>
            <person name="Ohashi A."/>
            <person name="Matsuura N."/>
            <person name="Tourlousse M.D."/>
        </authorList>
    </citation>
    <scope>NUCLEOTIDE SEQUENCE [LARGE SCALE GENOMIC DNA]</scope>
    <source>
        <strain evidence="3">TGE-P1</strain>
    </source>
</reference>
<organism evidence="2 3">
    <name type="scientific">Thermodesulfovibrio aggregans</name>
    <dbReference type="NCBI Taxonomy" id="86166"/>
    <lineage>
        <taxon>Bacteria</taxon>
        <taxon>Pseudomonadati</taxon>
        <taxon>Nitrospirota</taxon>
        <taxon>Thermodesulfovibrionia</taxon>
        <taxon>Thermodesulfovibrionales</taxon>
        <taxon>Thermodesulfovibrionaceae</taxon>
        <taxon>Thermodesulfovibrio</taxon>
    </lineage>
</organism>
<dbReference type="STRING" id="86166.TAGGR_1439"/>
<sequence>MPWGDRTGPLGQGPRTGRGLGFCSGFATPGYMNPAPGRGFGRGRGWRCFGWFGGFGRGFRFRWFWRAPFFGGISSREEVDLLRQEAEILRSELEAVQKRLSELEKGEAR</sequence>
<comment type="caution">
    <text evidence="2">The sequence shown here is derived from an EMBL/GenBank/DDBJ whole genome shotgun (WGS) entry which is preliminary data.</text>
</comment>
<dbReference type="Pfam" id="PF17253">
    <property type="entry name" value="DUF5320"/>
    <property type="match status" value="1"/>
</dbReference>
<feature type="coiled-coil region" evidence="1">
    <location>
        <begin position="79"/>
        <end position="106"/>
    </location>
</feature>
<keyword evidence="3" id="KW-1185">Reference proteome</keyword>
<protein>
    <recommendedName>
        <fullName evidence="4">DUF5320 domain-containing protein</fullName>
    </recommendedName>
</protein>